<dbReference type="EMBL" id="FOFS01000005">
    <property type="protein sequence ID" value="SEQ29343.1"/>
    <property type="molecule type" value="Genomic_DNA"/>
</dbReference>
<organism evidence="2 3">
    <name type="scientific">Solimonas aquatica</name>
    <dbReference type="NCBI Taxonomy" id="489703"/>
    <lineage>
        <taxon>Bacteria</taxon>
        <taxon>Pseudomonadati</taxon>
        <taxon>Pseudomonadota</taxon>
        <taxon>Gammaproteobacteria</taxon>
        <taxon>Nevskiales</taxon>
        <taxon>Nevskiaceae</taxon>
        <taxon>Solimonas</taxon>
    </lineage>
</organism>
<keyword evidence="1" id="KW-0732">Signal</keyword>
<dbReference type="SUPFAM" id="SSF56935">
    <property type="entry name" value="Porins"/>
    <property type="match status" value="1"/>
</dbReference>
<reference evidence="2 3" key="1">
    <citation type="submission" date="2016-10" db="EMBL/GenBank/DDBJ databases">
        <authorList>
            <person name="de Groot N.N."/>
        </authorList>
    </citation>
    <scope>NUCLEOTIDE SEQUENCE [LARGE SCALE GENOMIC DNA]</scope>
    <source>
        <strain evidence="2 3">DSM 25927</strain>
    </source>
</reference>
<evidence type="ECO:0000313" key="3">
    <source>
        <dbReference type="Proteomes" id="UP000199233"/>
    </source>
</evidence>
<dbReference type="InterPro" id="IPR023614">
    <property type="entry name" value="Porin_dom_sf"/>
</dbReference>
<dbReference type="STRING" id="489703.SAMN04488038_105159"/>
<dbReference type="OrthoDB" id="7067810at2"/>
<evidence type="ECO:0000313" key="2">
    <source>
        <dbReference type="EMBL" id="SEQ29343.1"/>
    </source>
</evidence>
<sequence>MNKKLWLLPLLSLPCAAMAAPGYQVPPIGVDLYYIPQTKLEATDAFSGLTADDDGDGFGARITAPLANTGLRFNAEYQSSKLSDSDIDVDQLRIGGSWMTPGPVRFGAVGEYIDLTLDANGNGKSELTGFGVHGRVEVDLPPMLSLYGQVGYVNLDDNGTVDGVEFTVGGLLQLNRQFGVFADYRESDLEDENSNKLNISDARVGVRLLFGPGVY</sequence>
<keyword evidence="3" id="KW-1185">Reference proteome</keyword>
<accession>A0A1H9EVR8</accession>
<dbReference type="AlphaFoldDB" id="A0A1H9EVR8"/>
<gene>
    <name evidence="2" type="ORF">SAMN04488038_105159</name>
</gene>
<evidence type="ECO:0000256" key="1">
    <source>
        <dbReference type="SAM" id="SignalP"/>
    </source>
</evidence>
<proteinExistence type="predicted"/>
<feature type="signal peptide" evidence="1">
    <location>
        <begin position="1"/>
        <end position="19"/>
    </location>
</feature>
<dbReference type="Gene3D" id="2.40.160.10">
    <property type="entry name" value="Porin"/>
    <property type="match status" value="1"/>
</dbReference>
<name>A0A1H9EVR8_9GAMM</name>
<dbReference type="RefSeq" id="WP_093284221.1">
    <property type="nucleotide sequence ID" value="NZ_FOFS01000005.1"/>
</dbReference>
<feature type="chain" id="PRO_5011634638" evidence="1">
    <location>
        <begin position="20"/>
        <end position="215"/>
    </location>
</feature>
<protein>
    <submittedName>
        <fullName evidence="2">Uncharacterized protein</fullName>
    </submittedName>
</protein>
<dbReference type="Proteomes" id="UP000199233">
    <property type="component" value="Unassembled WGS sequence"/>
</dbReference>